<dbReference type="RefSeq" id="WP_153437307.1">
    <property type="nucleotide sequence ID" value="NZ_JACIGA010000010.1"/>
</dbReference>
<evidence type="ECO:0000313" key="2">
    <source>
        <dbReference type="EMBL" id="MQX14228.1"/>
    </source>
</evidence>
<gene>
    <name evidence="2" type="ORF">GHK62_05475</name>
</gene>
<evidence type="ECO:0000256" key="1">
    <source>
        <dbReference type="SAM" id="Phobius"/>
    </source>
</evidence>
<proteinExistence type="predicted"/>
<dbReference type="EMBL" id="WITC01000026">
    <property type="protein sequence ID" value="MQX14228.1"/>
    <property type="molecule type" value="Genomic_DNA"/>
</dbReference>
<keyword evidence="1" id="KW-1133">Transmembrane helix</keyword>
<name>A0A6N7LAH5_SINTE</name>
<keyword evidence="3" id="KW-1185">Reference proteome</keyword>
<sequence>MTRDHSEQRETIVFGVIIMRNVQLAAIVIILSPFDAFAASGAYSCSNGEFEIRCNAYKCESSEDFTPAGGGVDTGTKDMSVCAYSGCWEGKADSIIASEGHIIADSDQLQGNNPGLQPTSAAIVINRETLGATLNAFGFQSPMSCSLK</sequence>
<dbReference type="Proteomes" id="UP000439983">
    <property type="component" value="Unassembled WGS sequence"/>
</dbReference>
<comment type="caution">
    <text evidence="2">The sequence shown here is derived from an EMBL/GenBank/DDBJ whole genome shotgun (WGS) entry which is preliminary data.</text>
</comment>
<dbReference type="OrthoDB" id="6694081at2"/>
<reference evidence="2 3" key="1">
    <citation type="journal article" date="2013" name="Genome Biol.">
        <title>Comparative genomics of the core and accessory genomes of 48 Sinorhizobium strains comprising five genospecies.</title>
        <authorList>
            <person name="Sugawara M."/>
            <person name="Epstein B."/>
            <person name="Badgley B.D."/>
            <person name="Unno T."/>
            <person name="Xu L."/>
            <person name="Reese J."/>
            <person name="Gyaneshwar P."/>
            <person name="Denny R."/>
            <person name="Mudge J."/>
            <person name="Bharti A.K."/>
            <person name="Farmer A.D."/>
            <person name="May G.D."/>
            <person name="Woodward J.E."/>
            <person name="Medigue C."/>
            <person name="Vallenet D."/>
            <person name="Lajus A."/>
            <person name="Rouy Z."/>
            <person name="Martinez-Vaz B."/>
            <person name="Tiffin P."/>
            <person name="Young N.D."/>
            <person name="Sadowsky M.J."/>
        </authorList>
    </citation>
    <scope>NUCLEOTIDE SEQUENCE [LARGE SCALE GENOMIC DNA]</scope>
    <source>
        <strain evidence="2 3">USDA4894</strain>
    </source>
</reference>
<organism evidence="2 3">
    <name type="scientific">Sinorhizobium terangae</name>
    <dbReference type="NCBI Taxonomy" id="110322"/>
    <lineage>
        <taxon>Bacteria</taxon>
        <taxon>Pseudomonadati</taxon>
        <taxon>Pseudomonadota</taxon>
        <taxon>Alphaproteobacteria</taxon>
        <taxon>Hyphomicrobiales</taxon>
        <taxon>Rhizobiaceae</taxon>
        <taxon>Sinorhizobium/Ensifer group</taxon>
        <taxon>Sinorhizobium</taxon>
    </lineage>
</organism>
<accession>A0A6N7LAH5</accession>
<keyword evidence="1" id="KW-0472">Membrane</keyword>
<keyword evidence="1" id="KW-0812">Transmembrane</keyword>
<evidence type="ECO:0000313" key="3">
    <source>
        <dbReference type="Proteomes" id="UP000439983"/>
    </source>
</evidence>
<protein>
    <submittedName>
        <fullName evidence="2">Uncharacterized protein</fullName>
    </submittedName>
</protein>
<feature type="transmembrane region" description="Helical" evidence="1">
    <location>
        <begin position="12"/>
        <end position="34"/>
    </location>
</feature>
<dbReference type="AlphaFoldDB" id="A0A6N7LAH5"/>